<dbReference type="RefSeq" id="WP_073489804.1">
    <property type="nucleotide sequence ID" value="NZ_FQVN01000017.1"/>
</dbReference>
<evidence type="ECO:0000259" key="4">
    <source>
        <dbReference type="Pfam" id="PF00185"/>
    </source>
</evidence>
<dbReference type="Proteomes" id="UP000184501">
    <property type="component" value="Unassembled WGS sequence"/>
</dbReference>
<dbReference type="InterPro" id="IPR036901">
    <property type="entry name" value="Asp/Orn_carbamoylTrfase_sf"/>
</dbReference>
<evidence type="ECO:0000313" key="6">
    <source>
        <dbReference type="EMBL" id="SHG96313.1"/>
    </source>
</evidence>
<feature type="domain" description="Aspartate/ornithine carbamoyltransferase Asp/Orn-binding" evidence="4">
    <location>
        <begin position="166"/>
        <end position="320"/>
    </location>
</feature>
<comment type="similarity">
    <text evidence="3">Belongs to the aspartate/ornithine carbamoyltransferase superfamily.</text>
</comment>
<evidence type="ECO:0000259" key="5">
    <source>
        <dbReference type="Pfam" id="PF02729"/>
    </source>
</evidence>
<protein>
    <recommendedName>
        <fullName evidence="2">Ornithine carbamoyltransferase</fullName>
        <ecNumber evidence="2">2.1.3.3</ecNumber>
    </recommendedName>
</protein>
<sequence>MTTPTPANAAARPVVPGPVPRNLLRVGDLAPDTLAGLLDLAAAMKREPLGWTSALPGAELGCLFEKPSTRTRVSLVAAAHRLGMRAIVLNREETQLDRGETAVDTARVLSCYLDVLAVRTFAHAVVEEMAGAATVPVVNALTNTHHPCQALADLLTLREHFGELAGMTVAFVGDGRGNTCHSFLGACAATGMNLTIASPREYDTDQALLAEARELMAHTGGSVSLTTEPAQAVRGAHAVYTDAWVPMDKHHEQTERVARFAGFRVDDDLLAQARQDTVVLHCLPAVRGLEITSEVLDGNRSLVWRQAANRLPTAQAVLHTLVTTAGERAGDQEPHPGL</sequence>
<dbReference type="GO" id="GO:0016597">
    <property type="term" value="F:amino acid binding"/>
    <property type="evidence" value="ECO:0007669"/>
    <property type="project" value="InterPro"/>
</dbReference>
<feature type="domain" description="Aspartate/ornithine carbamoyltransferase carbamoyl-P binding" evidence="5">
    <location>
        <begin position="21"/>
        <end position="159"/>
    </location>
</feature>
<dbReference type="STRING" id="2017.SAMN05444320_11757"/>
<evidence type="ECO:0000256" key="3">
    <source>
        <dbReference type="RuleBase" id="RU003634"/>
    </source>
</evidence>
<dbReference type="PRINTS" id="PR00102">
    <property type="entry name" value="OTCASE"/>
</dbReference>
<dbReference type="GO" id="GO:0004585">
    <property type="term" value="F:ornithine carbamoyltransferase activity"/>
    <property type="evidence" value="ECO:0007669"/>
    <property type="project" value="UniProtKB-UniRule"/>
</dbReference>
<dbReference type="InterPro" id="IPR002292">
    <property type="entry name" value="Orn/put_carbamltrans"/>
</dbReference>
<dbReference type="NCBIfam" id="TIGR00658">
    <property type="entry name" value="orni_carb_tr"/>
    <property type="match status" value="1"/>
</dbReference>
<dbReference type="EMBL" id="FQVN01000017">
    <property type="protein sequence ID" value="SHG96313.1"/>
    <property type="molecule type" value="Genomic_DNA"/>
</dbReference>
<name>A0A1M5P525_STRHI</name>
<accession>A0A1M5P525</accession>
<dbReference type="InterPro" id="IPR006131">
    <property type="entry name" value="Asp_carbamoyltransf_Asp/Orn-bd"/>
</dbReference>
<organism evidence="6 7">
    <name type="scientific">Streptoalloteichus hindustanus</name>
    <dbReference type="NCBI Taxonomy" id="2017"/>
    <lineage>
        <taxon>Bacteria</taxon>
        <taxon>Bacillati</taxon>
        <taxon>Actinomycetota</taxon>
        <taxon>Actinomycetes</taxon>
        <taxon>Pseudonocardiales</taxon>
        <taxon>Pseudonocardiaceae</taxon>
        <taxon>Streptoalloteichus</taxon>
    </lineage>
</organism>
<dbReference type="EC" id="2.1.3.3" evidence="2"/>
<dbReference type="AlphaFoldDB" id="A0A1M5P525"/>
<evidence type="ECO:0000313" key="7">
    <source>
        <dbReference type="Proteomes" id="UP000184501"/>
    </source>
</evidence>
<dbReference type="InterPro" id="IPR006130">
    <property type="entry name" value="Asp/Orn_carbamoylTrfase"/>
</dbReference>
<dbReference type="OrthoDB" id="9802587at2"/>
<dbReference type="PANTHER" id="PTHR45753:SF3">
    <property type="entry name" value="ORNITHINE TRANSCARBAMYLASE, MITOCHONDRIAL"/>
    <property type="match status" value="1"/>
</dbReference>
<keyword evidence="7" id="KW-1185">Reference proteome</keyword>
<dbReference type="GO" id="GO:0019240">
    <property type="term" value="P:citrulline biosynthetic process"/>
    <property type="evidence" value="ECO:0007669"/>
    <property type="project" value="TreeGrafter"/>
</dbReference>
<dbReference type="SUPFAM" id="SSF53671">
    <property type="entry name" value="Aspartate/ornithine carbamoyltransferase"/>
    <property type="match status" value="1"/>
</dbReference>
<dbReference type="Pfam" id="PF02729">
    <property type="entry name" value="OTCace_N"/>
    <property type="match status" value="1"/>
</dbReference>
<dbReference type="NCBIfam" id="NF001986">
    <property type="entry name" value="PRK00779.1"/>
    <property type="match status" value="1"/>
</dbReference>
<dbReference type="Gene3D" id="3.40.50.1370">
    <property type="entry name" value="Aspartate/ornithine carbamoyltransferase"/>
    <property type="match status" value="2"/>
</dbReference>
<dbReference type="PANTHER" id="PTHR45753">
    <property type="entry name" value="ORNITHINE CARBAMOYLTRANSFERASE, MITOCHONDRIAL"/>
    <property type="match status" value="1"/>
</dbReference>
<gene>
    <name evidence="6" type="ORF">SAMN05444320_11757</name>
</gene>
<evidence type="ECO:0000256" key="2">
    <source>
        <dbReference type="NCBIfam" id="TIGR00658"/>
    </source>
</evidence>
<dbReference type="Pfam" id="PF00185">
    <property type="entry name" value="OTCace"/>
    <property type="match status" value="1"/>
</dbReference>
<dbReference type="PRINTS" id="PR00100">
    <property type="entry name" value="AOTCASE"/>
</dbReference>
<reference evidence="6 7" key="1">
    <citation type="submission" date="2016-11" db="EMBL/GenBank/DDBJ databases">
        <authorList>
            <person name="Jaros S."/>
            <person name="Januszkiewicz K."/>
            <person name="Wedrychowicz H."/>
        </authorList>
    </citation>
    <scope>NUCLEOTIDE SEQUENCE [LARGE SCALE GENOMIC DNA]</scope>
    <source>
        <strain evidence="6 7">DSM 44523</strain>
    </source>
</reference>
<dbReference type="InterPro" id="IPR006132">
    <property type="entry name" value="Asp/Orn_carbamoyltranf_P-bd"/>
</dbReference>
<dbReference type="FunFam" id="3.40.50.1370:FF:000008">
    <property type="entry name" value="Ornithine carbamoyltransferase"/>
    <property type="match status" value="1"/>
</dbReference>
<evidence type="ECO:0000256" key="1">
    <source>
        <dbReference type="ARBA" id="ARBA00022679"/>
    </source>
</evidence>
<dbReference type="GO" id="GO:0042450">
    <property type="term" value="P:L-arginine biosynthetic process via ornithine"/>
    <property type="evidence" value="ECO:0007669"/>
    <property type="project" value="UniProtKB-UniRule"/>
</dbReference>
<dbReference type="PROSITE" id="PS00097">
    <property type="entry name" value="CARBAMOYLTRANSFERASE"/>
    <property type="match status" value="1"/>
</dbReference>
<proteinExistence type="inferred from homology"/>
<keyword evidence="1 3" id="KW-0808">Transferase</keyword>